<feature type="region of interest" description="Disordered" evidence="1">
    <location>
        <begin position="100"/>
        <end position="129"/>
    </location>
</feature>
<evidence type="ECO:0000313" key="3">
    <source>
        <dbReference type="EMBL" id="KAK5079985.1"/>
    </source>
</evidence>
<dbReference type="SUPFAM" id="SSF48452">
    <property type="entry name" value="TPR-like"/>
    <property type="match status" value="1"/>
</dbReference>
<gene>
    <name evidence="3" type="ORF">LTR24_008747</name>
</gene>
<dbReference type="PANTHER" id="PTHR38788">
    <property type="entry name" value="CLR5 DOMAIN-CONTAINING PROTEIN"/>
    <property type="match status" value="1"/>
</dbReference>
<protein>
    <recommendedName>
        <fullName evidence="2">Clr5 domain-containing protein</fullName>
    </recommendedName>
</protein>
<feature type="domain" description="Clr5" evidence="2">
    <location>
        <begin position="12"/>
        <end position="63"/>
    </location>
</feature>
<evidence type="ECO:0000256" key="1">
    <source>
        <dbReference type="SAM" id="MobiDB-lite"/>
    </source>
</evidence>
<dbReference type="PANTHER" id="PTHR38788:SF3">
    <property type="entry name" value="CLR5 DOMAIN-CONTAINING PROTEIN"/>
    <property type="match status" value="1"/>
</dbReference>
<sequence>MGPETQCFAPPSEDDWEAQRMNITELYMHHTLKDVIGIMRKQHRFQASEKQYKTRFKAWNLSKYLKPDEAQQLANGESPVRERVRPDMDPEKIRIRATRSVKRRKVSAPDITQRRCQMPSEPPEWSQSPPPALNAMVLYPAPHSVNMTPRVQRPSIDVNERFLFNLRDYTHEACVYGHWNPEALSKHYSGRQASRSLSSDLMAGTKRFENGKQDLAKFHWARALASLQNPDLFRTWYHETPIRLLFEVGRVAHHGHRDLAAKLISEVKVQAQKYLNKSDPRHALFTVFGELHVPQLRDLHERAALSLRTGLESRVEKQNPLLYEIRLNRALDLLGYDAKTDLTKWLPPIEEVDQALGPDNPYSVYFLLLEAYCLVASGSYAEADRVCSQVSGRLKALKGIPERIDPWKIGLAYRRLGRQQYEKARYEEARLTFNTALMYIGKDKLSVLVEIYQYQERLAEHANDEEDVNLWRHKLQHLEEDTIEQEQEERLRRASRVFPEPTETALPMSNNRIDGGYDPNTAAITDPSNIGSFPAADTYRALFEFTDEPGNLFDHEMRALEVPLFAPAYANMGSIMPLTDAEDLSMAPSNLEWRFPNTSTANSPRSMTT</sequence>
<reference evidence="3 4" key="1">
    <citation type="submission" date="2023-08" db="EMBL/GenBank/DDBJ databases">
        <title>Black Yeasts Isolated from many extreme environments.</title>
        <authorList>
            <person name="Coleine C."/>
            <person name="Stajich J.E."/>
            <person name="Selbmann L."/>
        </authorList>
    </citation>
    <scope>NUCLEOTIDE SEQUENCE [LARGE SCALE GENOMIC DNA]</scope>
    <source>
        <strain evidence="3 4">CCFEE 5885</strain>
    </source>
</reference>
<dbReference type="InterPro" id="IPR011990">
    <property type="entry name" value="TPR-like_helical_dom_sf"/>
</dbReference>
<name>A0ABR0JZ27_9EURO</name>
<comment type="caution">
    <text evidence="3">The sequence shown here is derived from an EMBL/GenBank/DDBJ whole genome shotgun (WGS) entry which is preliminary data.</text>
</comment>
<dbReference type="EMBL" id="JAVRRG010000161">
    <property type="protein sequence ID" value="KAK5079985.1"/>
    <property type="molecule type" value="Genomic_DNA"/>
</dbReference>
<proteinExistence type="predicted"/>
<organism evidence="3 4">
    <name type="scientific">Lithohypha guttulata</name>
    <dbReference type="NCBI Taxonomy" id="1690604"/>
    <lineage>
        <taxon>Eukaryota</taxon>
        <taxon>Fungi</taxon>
        <taxon>Dikarya</taxon>
        <taxon>Ascomycota</taxon>
        <taxon>Pezizomycotina</taxon>
        <taxon>Eurotiomycetes</taxon>
        <taxon>Chaetothyriomycetidae</taxon>
        <taxon>Chaetothyriales</taxon>
        <taxon>Trichomeriaceae</taxon>
        <taxon>Lithohypha</taxon>
    </lineage>
</organism>
<keyword evidence="4" id="KW-1185">Reference proteome</keyword>
<accession>A0ABR0JZ27</accession>
<evidence type="ECO:0000259" key="2">
    <source>
        <dbReference type="Pfam" id="PF14420"/>
    </source>
</evidence>
<dbReference type="Proteomes" id="UP001345013">
    <property type="component" value="Unassembled WGS sequence"/>
</dbReference>
<dbReference type="InterPro" id="IPR025676">
    <property type="entry name" value="Clr5_dom"/>
</dbReference>
<dbReference type="Pfam" id="PF14420">
    <property type="entry name" value="Clr5"/>
    <property type="match status" value="1"/>
</dbReference>
<evidence type="ECO:0000313" key="4">
    <source>
        <dbReference type="Proteomes" id="UP001345013"/>
    </source>
</evidence>